<evidence type="ECO:0000313" key="1">
    <source>
        <dbReference type="EMBL" id="KKN76609.1"/>
    </source>
</evidence>
<proteinExistence type="predicted"/>
<feature type="non-terminal residue" evidence="1">
    <location>
        <position position="114"/>
    </location>
</feature>
<reference evidence="1" key="1">
    <citation type="journal article" date="2015" name="Nature">
        <title>Complex archaea that bridge the gap between prokaryotes and eukaryotes.</title>
        <authorList>
            <person name="Spang A."/>
            <person name="Saw J.H."/>
            <person name="Jorgensen S.L."/>
            <person name="Zaremba-Niedzwiedzka K."/>
            <person name="Martijn J."/>
            <person name="Lind A.E."/>
            <person name="van Eijk R."/>
            <person name="Schleper C."/>
            <person name="Guy L."/>
            <person name="Ettema T.J."/>
        </authorList>
    </citation>
    <scope>NUCLEOTIDE SEQUENCE</scope>
</reference>
<comment type="caution">
    <text evidence="1">The sequence shown here is derived from an EMBL/GenBank/DDBJ whole genome shotgun (WGS) entry which is preliminary data.</text>
</comment>
<dbReference type="EMBL" id="LAZR01000292">
    <property type="protein sequence ID" value="KKN76609.1"/>
    <property type="molecule type" value="Genomic_DNA"/>
</dbReference>
<organism evidence="1">
    <name type="scientific">marine sediment metagenome</name>
    <dbReference type="NCBI Taxonomy" id="412755"/>
    <lineage>
        <taxon>unclassified sequences</taxon>
        <taxon>metagenomes</taxon>
        <taxon>ecological metagenomes</taxon>
    </lineage>
</organism>
<sequence length="114" mass="12350">MSDSKVDTEKLVSILDRLFVVPKNSEKRLSIAGLTDRQAKAMILFGQGKSISKIAREITNGSPFTQNAYDALGVGISKVFEALTGLLAIILAALGVKWRAGFLGLAKYHWNKGN</sequence>
<dbReference type="AlphaFoldDB" id="A0A0F9TBR6"/>
<name>A0A0F9TBR6_9ZZZZ</name>
<gene>
    <name evidence="1" type="ORF">LCGC14_0368060</name>
</gene>
<accession>A0A0F9TBR6</accession>
<protein>
    <submittedName>
        <fullName evidence="1">Uncharacterized protein</fullName>
    </submittedName>
</protein>